<dbReference type="EMBL" id="BMAW01087981">
    <property type="protein sequence ID" value="GFS32564.1"/>
    <property type="molecule type" value="Genomic_DNA"/>
</dbReference>
<proteinExistence type="predicted"/>
<organism evidence="1 2">
    <name type="scientific">Nephila pilipes</name>
    <name type="common">Giant wood spider</name>
    <name type="synonym">Nephila maculata</name>
    <dbReference type="NCBI Taxonomy" id="299642"/>
    <lineage>
        <taxon>Eukaryota</taxon>
        <taxon>Metazoa</taxon>
        <taxon>Ecdysozoa</taxon>
        <taxon>Arthropoda</taxon>
        <taxon>Chelicerata</taxon>
        <taxon>Arachnida</taxon>
        <taxon>Araneae</taxon>
        <taxon>Araneomorphae</taxon>
        <taxon>Entelegynae</taxon>
        <taxon>Araneoidea</taxon>
        <taxon>Nephilidae</taxon>
        <taxon>Nephila</taxon>
    </lineage>
</organism>
<gene>
    <name evidence="1" type="primary">AVEN_149385_1</name>
    <name evidence="1" type="ORF">NPIL_610781</name>
</gene>
<evidence type="ECO:0000313" key="2">
    <source>
        <dbReference type="Proteomes" id="UP000887013"/>
    </source>
</evidence>
<comment type="caution">
    <text evidence="1">The sequence shown here is derived from an EMBL/GenBank/DDBJ whole genome shotgun (WGS) entry which is preliminary data.</text>
</comment>
<sequence>QSLKTDKIIPFDSILIDAQSLLYGAIDGTWKELEHDIMLDISYKVEIDIGNILNTLFKSNLFENELHVVISFDGEGVPMKWPVQQKRRYKPPEGRNLYKIVLFGNNIISQTVYRHLRESLMDYDRFNNRYFSHYIPQTIKYVLSGSNMEGEGEHKLFHIAHKFSLKKPIIVSEDNDVFILAYKQFKTFENVQIRKKQDLIYNLRELMYDSNILVNASLLFGNDFIPSIVTITVNNFNTIHDALYHFSIDHQSDNLPELFCFVLNHLCNKSKIRFKKVPFVDYELILEFEKTCLWVLDYYTTPNFPQKFILNGLYDAFDRNSIITALLDVEYSKSIYYEARAKYSNLDSHPIKNSSIPVMQLDRVKQFLITTCDNPKGDIIEINKVRNNV</sequence>
<name>A0A8X6I8R9_NEPPI</name>
<reference evidence="1" key="1">
    <citation type="submission" date="2020-08" db="EMBL/GenBank/DDBJ databases">
        <title>Multicomponent nature underlies the extraordinary mechanical properties of spider dragline silk.</title>
        <authorList>
            <person name="Kono N."/>
            <person name="Nakamura H."/>
            <person name="Mori M."/>
            <person name="Yoshida Y."/>
            <person name="Ohtoshi R."/>
            <person name="Malay A.D."/>
            <person name="Moran D.A.P."/>
            <person name="Tomita M."/>
            <person name="Numata K."/>
            <person name="Arakawa K."/>
        </authorList>
    </citation>
    <scope>NUCLEOTIDE SEQUENCE</scope>
</reference>
<accession>A0A8X6I8R9</accession>
<protein>
    <submittedName>
        <fullName evidence="1">XRN_N domain-containing protein</fullName>
    </submittedName>
</protein>
<feature type="non-terminal residue" evidence="1">
    <location>
        <position position="1"/>
    </location>
</feature>
<keyword evidence="2" id="KW-1185">Reference proteome</keyword>
<dbReference type="Proteomes" id="UP000887013">
    <property type="component" value="Unassembled WGS sequence"/>
</dbReference>
<evidence type="ECO:0000313" key="1">
    <source>
        <dbReference type="EMBL" id="GFS32564.1"/>
    </source>
</evidence>
<dbReference type="AlphaFoldDB" id="A0A8X6I8R9"/>